<dbReference type="Pfam" id="PF00135">
    <property type="entry name" value="COesterase"/>
    <property type="match status" value="1"/>
</dbReference>
<evidence type="ECO:0000313" key="7">
    <source>
        <dbReference type="Proteomes" id="UP000078046"/>
    </source>
</evidence>
<comment type="caution">
    <text evidence="6">The sequence shown here is derived from an EMBL/GenBank/DDBJ whole genome shotgun (WGS) entry which is preliminary data.</text>
</comment>
<evidence type="ECO:0000256" key="4">
    <source>
        <dbReference type="ARBA" id="ARBA00023157"/>
    </source>
</evidence>
<evidence type="ECO:0000256" key="1">
    <source>
        <dbReference type="ARBA" id="ARBA00005964"/>
    </source>
</evidence>
<dbReference type="EMBL" id="LWCA01000038">
    <property type="protein sequence ID" value="OAF71589.1"/>
    <property type="molecule type" value="Genomic_DNA"/>
</dbReference>
<comment type="similarity">
    <text evidence="1">Belongs to the type-B carboxylesterase/lipase family.</text>
</comment>
<keyword evidence="3" id="KW-0378">Hydrolase</keyword>
<dbReference type="Gene3D" id="3.40.50.1820">
    <property type="entry name" value="alpha/beta hydrolase"/>
    <property type="match status" value="1"/>
</dbReference>
<accession>A0A177BB90</accession>
<keyword evidence="2" id="KW-0719">Serine esterase</keyword>
<dbReference type="OrthoDB" id="6147159at2759"/>
<dbReference type="SUPFAM" id="SSF53474">
    <property type="entry name" value="alpha/beta-Hydrolases"/>
    <property type="match status" value="1"/>
</dbReference>
<dbReference type="AlphaFoldDB" id="A0A177BB90"/>
<dbReference type="InterPro" id="IPR000997">
    <property type="entry name" value="Cholinesterase"/>
</dbReference>
<dbReference type="InterPro" id="IPR029058">
    <property type="entry name" value="AB_hydrolase_fold"/>
</dbReference>
<dbReference type="PRINTS" id="PR00878">
    <property type="entry name" value="CHOLNESTRASE"/>
</dbReference>
<proteinExistence type="inferred from homology"/>
<reference evidence="6 7" key="1">
    <citation type="submission" date="2016-04" db="EMBL/GenBank/DDBJ databases">
        <title>The genome of Intoshia linei affirms orthonectids as highly simplified spiralians.</title>
        <authorList>
            <person name="Mikhailov K.V."/>
            <person name="Slusarev G.S."/>
            <person name="Nikitin M.A."/>
            <person name="Logacheva M.D."/>
            <person name="Penin A."/>
            <person name="Aleoshin V."/>
            <person name="Panchin Y.V."/>
        </authorList>
    </citation>
    <scope>NUCLEOTIDE SEQUENCE [LARGE SCALE GENOMIC DNA]</scope>
    <source>
        <strain evidence="6">Intl2013</strain>
        <tissue evidence="6">Whole animal</tissue>
    </source>
</reference>
<keyword evidence="7" id="KW-1185">Reference proteome</keyword>
<sequence length="265" mass="30015">MKLTIIRDQSISTCEWTTPSQFNWCSIQVFISKIQNYSISVQYEAYYDTTLCCMPNAYVSHSSHTHNILFCSKFNLQVRFVTVGINCNSMNKHLHLNDDSLCIAIDNGKILGSYVNGYEKKVVKQFLGIPYGVAPINDLRFEKPKPYKEKYKSGIFKAMEYGPSCPQVIDKTYRNFSGSTMWNAPNKQSEDCLNLNIWVPHNDTRIYTVMVWIFGGGFTSGTSALSIYNGKYLASQGNVLVVSFNYRIGALGFLKNDKLGLKGNM</sequence>
<dbReference type="InterPro" id="IPR050654">
    <property type="entry name" value="AChE-related_enzymes"/>
</dbReference>
<name>A0A177BB90_9BILA</name>
<dbReference type="PANTHER" id="PTHR43918:SF4">
    <property type="entry name" value="CARBOXYLIC ESTER HYDROLASE"/>
    <property type="match status" value="1"/>
</dbReference>
<dbReference type="Proteomes" id="UP000078046">
    <property type="component" value="Unassembled WGS sequence"/>
</dbReference>
<gene>
    <name evidence="6" type="ORF">A3Q56_00625</name>
</gene>
<evidence type="ECO:0000259" key="5">
    <source>
        <dbReference type="Pfam" id="PF00135"/>
    </source>
</evidence>
<dbReference type="PANTHER" id="PTHR43918">
    <property type="entry name" value="ACETYLCHOLINESTERASE"/>
    <property type="match status" value="1"/>
</dbReference>
<evidence type="ECO:0000313" key="6">
    <source>
        <dbReference type="EMBL" id="OAF71589.1"/>
    </source>
</evidence>
<keyword evidence="4" id="KW-1015">Disulfide bond</keyword>
<organism evidence="6 7">
    <name type="scientific">Intoshia linei</name>
    <dbReference type="NCBI Taxonomy" id="1819745"/>
    <lineage>
        <taxon>Eukaryota</taxon>
        <taxon>Metazoa</taxon>
        <taxon>Spiralia</taxon>
        <taxon>Lophotrochozoa</taxon>
        <taxon>Mesozoa</taxon>
        <taxon>Orthonectida</taxon>
        <taxon>Rhopaluridae</taxon>
        <taxon>Intoshia</taxon>
    </lineage>
</organism>
<protein>
    <recommendedName>
        <fullName evidence="5">Carboxylesterase type B domain-containing protein</fullName>
    </recommendedName>
</protein>
<dbReference type="InterPro" id="IPR002018">
    <property type="entry name" value="CarbesteraseB"/>
</dbReference>
<dbReference type="GO" id="GO:0004104">
    <property type="term" value="F:cholinesterase activity"/>
    <property type="evidence" value="ECO:0007669"/>
    <property type="project" value="InterPro"/>
</dbReference>
<evidence type="ECO:0000256" key="2">
    <source>
        <dbReference type="ARBA" id="ARBA00022487"/>
    </source>
</evidence>
<evidence type="ECO:0000256" key="3">
    <source>
        <dbReference type="ARBA" id="ARBA00022801"/>
    </source>
</evidence>
<feature type="domain" description="Carboxylesterase type B" evidence="5">
    <location>
        <begin position="102"/>
        <end position="265"/>
    </location>
</feature>